<evidence type="ECO:0000313" key="2">
    <source>
        <dbReference type="EMBL" id="OSX72191.1"/>
    </source>
</evidence>
<keyword evidence="3" id="KW-1185">Reference proteome</keyword>
<accession>A0A1X6NUA1</accession>
<feature type="compositionally biased region" description="Basic residues" evidence="1">
    <location>
        <begin position="58"/>
        <end position="69"/>
    </location>
</feature>
<gene>
    <name evidence="2" type="ORF">BU14_0459s0012</name>
</gene>
<reference evidence="2 3" key="1">
    <citation type="submission" date="2017-03" db="EMBL/GenBank/DDBJ databases">
        <title>WGS assembly of Porphyra umbilicalis.</title>
        <authorList>
            <person name="Brawley S.H."/>
            <person name="Blouin N.A."/>
            <person name="Ficko-Blean E."/>
            <person name="Wheeler G.L."/>
            <person name="Lohr M."/>
            <person name="Goodson H.V."/>
            <person name="Jenkins J.W."/>
            <person name="Blaby-Haas C.E."/>
            <person name="Helliwell K.E."/>
            <person name="Chan C."/>
            <person name="Marriage T."/>
            <person name="Bhattacharya D."/>
            <person name="Klein A.S."/>
            <person name="Badis Y."/>
            <person name="Brodie J."/>
            <person name="Cao Y."/>
            <person name="Collen J."/>
            <person name="Dittami S.M."/>
            <person name="Gachon C.M."/>
            <person name="Green B.R."/>
            <person name="Karpowicz S."/>
            <person name="Kim J.W."/>
            <person name="Kudahl U."/>
            <person name="Lin S."/>
            <person name="Michel G."/>
            <person name="Mittag M."/>
            <person name="Olson B.J."/>
            <person name="Pangilinan J."/>
            <person name="Peng Y."/>
            <person name="Qiu H."/>
            <person name="Shu S."/>
            <person name="Singer J.T."/>
            <person name="Smith A.G."/>
            <person name="Sprecher B.N."/>
            <person name="Wagner V."/>
            <person name="Wang W."/>
            <person name="Wang Z.-Y."/>
            <person name="Yan J."/>
            <person name="Yarish C."/>
            <person name="Zoeuner-Riek S."/>
            <person name="Zhuang Y."/>
            <person name="Zou Y."/>
            <person name="Lindquist E.A."/>
            <person name="Grimwood J."/>
            <person name="Barry K."/>
            <person name="Rokhsar D.S."/>
            <person name="Schmutz J."/>
            <person name="Stiller J.W."/>
            <person name="Grossman A.R."/>
            <person name="Prochnik S.E."/>
        </authorList>
    </citation>
    <scope>NUCLEOTIDE SEQUENCE [LARGE SCALE GENOMIC DNA]</scope>
    <source>
        <strain evidence="2">4086291</strain>
    </source>
</reference>
<feature type="compositionally biased region" description="Low complexity" evidence="1">
    <location>
        <begin position="1"/>
        <end position="13"/>
    </location>
</feature>
<sequence>MTSSAASKAAATAWRSGSGVPPGVAPTARYTPSGKSAARAYASAVPRLRMTPASTATRRGRRTTNTFRK</sequence>
<evidence type="ECO:0000256" key="1">
    <source>
        <dbReference type="SAM" id="MobiDB-lite"/>
    </source>
</evidence>
<proteinExistence type="predicted"/>
<organism evidence="2 3">
    <name type="scientific">Porphyra umbilicalis</name>
    <name type="common">Purple laver</name>
    <name type="synonym">Red alga</name>
    <dbReference type="NCBI Taxonomy" id="2786"/>
    <lineage>
        <taxon>Eukaryota</taxon>
        <taxon>Rhodophyta</taxon>
        <taxon>Bangiophyceae</taxon>
        <taxon>Bangiales</taxon>
        <taxon>Bangiaceae</taxon>
        <taxon>Porphyra</taxon>
    </lineage>
</organism>
<evidence type="ECO:0000313" key="3">
    <source>
        <dbReference type="Proteomes" id="UP000218209"/>
    </source>
</evidence>
<dbReference type="AlphaFoldDB" id="A0A1X6NUA1"/>
<dbReference type="EMBL" id="KV919078">
    <property type="protein sequence ID" value="OSX72191.1"/>
    <property type="molecule type" value="Genomic_DNA"/>
</dbReference>
<dbReference type="Proteomes" id="UP000218209">
    <property type="component" value="Unassembled WGS sequence"/>
</dbReference>
<protein>
    <submittedName>
        <fullName evidence="2">Uncharacterized protein</fullName>
    </submittedName>
</protein>
<feature type="region of interest" description="Disordered" evidence="1">
    <location>
        <begin position="1"/>
        <end position="69"/>
    </location>
</feature>
<name>A0A1X6NUA1_PORUM</name>